<proteinExistence type="predicted"/>
<feature type="domain" description="Macro" evidence="7">
    <location>
        <begin position="578"/>
        <end position="782"/>
    </location>
</feature>
<name>A0A6J8F4T2_MYTCO</name>
<dbReference type="InterPro" id="IPR002589">
    <property type="entry name" value="Macro_dom"/>
</dbReference>
<evidence type="ECO:0000256" key="6">
    <source>
        <dbReference type="SAM" id="MobiDB-lite"/>
    </source>
</evidence>
<accession>A0A6J8F4T2</accession>
<dbReference type="Proteomes" id="UP000507470">
    <property type="component" value="Unassembled WGS sequence"/>
</dbReference>
<dbReference type="PROSITE" id="PS51154">
    <property type="entry name" value="MACRO"/>
    <property type="match status" value="2"/>
</dbReference>
<organism evidence="8 9">
    <name type="scientific">Mytilus coruscus</name>
    <name type="common">Sea mussel</name>
    <dbReference type="NCBI Taxonomy" id="42192"/>
    <lineage>
        <taxon>Eukaryota</taxon>
        <taxon>Metazoa</taxon>
        <taxon>Spiralia</taxon>
        <taxon>Lophotrochozoa</taxon>
        <taxon>Mollusca</taxon>
        <taxon>Bivalvia</taxon>
        <taxon>Autobranchia</taxon>
        <taxon>Pteriomorphia</taxon>
        <taxon>Mytilida</taxon>
        <taxon>Mytiloidea</taxon>
        <taxon>Mytilidae</taxon>
        <taxon>Mytilinae</taxon>
        <taxon>Mytilus</taxon>
    </lineage>
</organism>
<dbReference type="GO" id="GO:0010629">
    <property type="term" value="P:negative regulation of gene expression"/>
    <property type="evidence" value="ECO:0007669"/>
    <property type="project" value="TreeGrafter"/>
</dbReference>
<dbReference type="OrthoDB" id="6077599at2759"/>
<keyword evidence="4" id="KW-0520">NAD</keyword>
<dbReference type="EC" id="2.4.2.30" evidence="8"/>
<evidence type="ECO:0000256" key="2">
    <source>
        <dbReference type="ARBA" id="ARBA00022676"/>
    </source>
</evidence>
<feature type="compositionally biased region" description="Basic and acidic residues" evidence="6">
    <location>
        <begin position="54"/>
        <end position="71"/>
    </location>
</feature>
<dbReference type="SUPFAM" id="SSF52949">
    <property type="entry name" value="Macro domain-like"/>
    <property type="match status" value="3"/>
</dbReference>
<feature type="compositionally biased region" description="Polar residues" evidence="6">
    <location>
        <begin position="8"/>
        <end position="42"/>
    </location>
</feature>
<dbReference type="InterPro" id="IPR043472">
    <property type="entry name" value="Macro_dom-like"/>
</dbReference>
<dbReference type="GO" id="GO:0005634">
    <property type="term" value="C:nucleus"/>
    <property type="evidence" value="ECO:0007669"/>
    <property type="project" value="UniProtKB-SubCell"/>
</dbReference>
<reference evidence="8 9" key="1">
    <citation type="submission" date="2020-06" db="EMBL/GenBank/DDBJ databases">
        <authorList>
            <person name="Li R."/>
            <person name="Bekaert M."/>
        </authorList>
    </citation>
    <scope>NUCLEOTIDE SEQUENCE [LARGE SCALE GENOMIC DNA]</scope>
    <source>
        <strain evidence="9">wild</strain>
    </source>
</reference>
<dbReference type="GO" id="GO:0005737">
    <property type="term" value="C:cytoplasm"/>
    <property type="evidence" value="ECO:0007669"/>
    <property type="project" value="TreeGrafter"/>
</dbReference>
<keyword evidence="3 8" id="KW-0808">Transferase</keyword>
<dbReference type="GO" id="GO:0070212">
    <property type="term" value="P:protein poly-ADP-ribosylation"/>
    <property type="evidence" value="ECO:0007669"/>
    <property type="project" value="TreeGrafter"/>
</dbReference>
<dbReference type="PANTHER" id="PTHR14453:SF102">
    <property type="entry name" value="PROTEIN MONO-ADP-RIBOSYLTRANSFERASE PARP14-LIKE"/>
    <property type="match status" value="1"/>
</dbReference>
<feature type="domain" description="Macro" evidence="7">
    <location>
        <begin position="1244"/>
        <end position="1434"/>
    </location>
</feature>
<keyword evidence="9" id="KW-1185">Reference proteome</keyword>
<evidence type="ECO:0000256" key="4">
    <source>
        <dbReference type="ARBA" id="ARBA00023027"/>
    </source>
</evidence>
<keyword evidence="5" id="KW-0539">Nucleus</keyword>
<evidence type="ECO:0000313" key="9">
    <source>
        <dbReference type="Proteomes" id="UP000507470"/>
    </source>
</evidence>
<dbReference type="GO" id="GO:1990404">
    <property type="term" value="F:NAD+-protein mono-ADP-ribosyltransferase activity"/>
    <property type="evidence" value="ECO:0007669"/>
    <property type="project" value="TreeGrafter"/>
</dbReference>
<dbReference type="EMBL" id="CACVKT020010439">
    <property type="protein sequence ID" value="CAC5426665.1"/>
    <property type="molecule type" value="Genomic_DNA"/>
</dbReference>
<dbReference type="Gene3D" id="3.40.220.10">
    <property type="entry name" value="Leucine Aminopeptidase, subunit E, domain 1"/>
    <property type="match status" value="3"/>
</dbReference>
<dbReference type="GO" id="GO:0003950">
    <property type="term" value="F:NAD+ poly-ADP-ribosyltransferase activity"/>
    <property type="evidence" value="ECO:0007669"/>
    <property type="project" value="UniProtKB-EC"/>
</dbReference>
<feature type="region of interest" description="Disordered" evidence="6">
    <location>
        <begin position="1"/>
        <end position="78"/>
    </location>
</feature>
<dbReference type="InterPro" id="IPR052056">
    <property type="entry name" value="Mono-ARTD/PARP"/>
</dbReference>
<evidence type="ECO:0000256" key="1">
    <source>
        <dbReference type="ARBA" id="ARBA00004123"/>
    </source>
</evidence>
<evidence type="ECO:0000256" key="3">
    <source>
        <dbReference type="ARBA" id="ARBA00022679"/>
    </source>
</evidence>
<sequence length="1440" mass="163611">MADKVNRQQRALSKTTVNTSNTRATSKTTQKSVLTTSSQQNGAPGKPILKNGGKKKDQKKENDQASQREIENPSGHANQNIFDEVLKLNKNKLQVLEKNEFFDKLRDINLEIDVKEDVVVMRGKTQQSIDEARYQIDKQCKQVVTRLDNIGNLRSQFLRKPEVADYVNFILLHERVMCSWEVNDKVFDLLVFAPSQDVAVEGSKVIKDCIQTIEISNEQFEFTELKQFLKDNNKVSAVPRKKKGDIVLVMTNDQFVRYQRIFSSSPGPEDGTVQIMHVPLPGWKLEYFQKFSDLKLKALSNLYKVDHTFLDSHIELHGKDPGIVKTDIERMANELFISLDHTFGNTSRLTKAVQEKCVQLEKQKHCIISIDNKARLHSGWLGNHRDAMMHIMTMVGPVETSECDVLICPVTTNLEPFGCGKDIFRIGGKAVDADIAKLLKNSEETGTAIEPEEIIVIQNTGNLKCQMLLLTVIPPWARKRDVTLSLLYNCARRIINIIADTGYRSLGIPLDIADDFPSHMYASILINNFWKLRKKFGHFVHLYGYADTLSTVEDIDDFLISEIIILGHMSRIVFDKHPPLLTEKQPSCIIVNIIEGSIVDVDDKVDVVVNATNHKDLEYGVVSRQLIHKAGRDIIVPEYLQAYPNGIGVCDVAVTEPGRLKCQKIFHGCLFGWIMNGSLSVKVMSTQEHLLCSFTSKKMLKLFITRCLAEAEKRQFTSIAFPALGSSLLVFPPVLVAKVMFKAVETFGEIEKPVHLKHVDFVLNPIEKEVIEIFENVQDWMVSRKNQLTSFNLPPKHIRSIHKKHGIRFIVARTDDYKAMKYKEVMINIVFVSKENQAEVGKLEWDMVKGSYTVKIKIVRTEKSLIEGLKKMSEMIELRRFHVVDIFLLNSRESVIIKDSRPSSFGPWTDEKNTKPSSSMSLHKQIDLVMTTILKNTDKIYEENSKSDLTGKLSYIRVVRMFATTVDFKEMMKNLKNGGIEGGHGETSSWHLYEKKPEVYKYHIQAIGRKDDAEMVLDILKKDVANMEVAKKVVYKITPPVKKVKRKIESLHNNGYHITLDEAGKKAILVGTEKDAKEIRKELEDFIDHTLNINLSEDDFTALMHLGKKESWFKQIVSHTYDKGTLVLTIKKGLDPEPLLKKIQTKIEEIRKMAEIDVPLQKKMTLFLEEIEKEVEETVGGISCYLAFNKKRIVIKAPNMRKAHEAKYLVQVKIGVVIPIKKKKKINGNQSKETTTMTEQQELKNGTKFTTKEGINILAYPGEFQNLKVDCLVSPANRNLQHTKGIALNIAQAAGTQMEKECEEYLMEKGDLIIGTCCSTTAGNLPYHCIIHTFGPTWHAYGDEKKKCLEDLKAAIVCSLHKANEHRHKSIAFTSVGTGIYGIPKPFCAIQYYKGIEEYGKNMNADENSVKDVHFIDSDESMRQILQKTFSKYLGEGKPI</sequence>
<dbReference type="GO" id="GO:0003714">
    <property type="term" value="F:transcription corepressor activity"/>
    <property type="evidence" value="ECO:0007669"/>
    <property type="project" value="TreeGrafter"/>
</dbReference>
<comment type="subcellular location">
    <subcellularLocation>
        <location evidence="1">Nucleus</location>
    </subcellularLocation>
</comment>
<gene>
    <name evidence="8" type="ORF">MCOR_58352</name>
</gene>
<protein>
    <submittedName>
        <fullName evidence="8">PARP10_14_15</fullName>
        <ecNumber evidence="8">2.4.2.30</ecNumber>
    </submittedName>
</protein>
<evidence type="ECO:0000313" key="8">
    <source>
        <dbReference type="EMBL" id="CAC5426665.1"/>
    </source>
</evidence>
<evidence type="ECO:0000256" key="5">
    <source>
        <dbReference type="ARBA" id="ARBA00023242"/>
    </source>
</evidence>
<dbReference type="SMART" id="SM00506">
    <property type="entry name" value="A1pp"/>
    <property type="match status" value="2"/>
</dbReference>
<dbReference type="Pfam" id="PF01661">
    <property type="entry name" value="Macro"/>
    <property type="match status" value="2"/>
</dbReference>
<keyword evidence="2 8" id="KW-0328">Glycosyltransferase</keyword>
<evidence type="ECO:0000259" key="7">
    <source>
        <dbReference type="PROSITE" id="PS51154"/>
    </source>
</evidence>
<dbReference type="PANTHER" id="PTHR14453">
    <property type="entry name" value="PARP/ZINC FINGER CCCH TYPE DOMAIN CONTAINING PROTEIN"/>
    <property type="match status" value="1"/>
</dbReference>